<dbReference type="Gene3D" id="1.25.40.10">
    <property type="entry name" value="Tetratricopeptide repeat domain"/>
    <property type="match status" value="1"/>
</dbReference>
<proteinExistence type="predicted"/>
<keyword evidence="10" id="KW-0862">Zinc</keyword>
<dbReference type="Pfam" id="PF23145">
    <property type="entry name" value="Zf_2nd_IFT121"/>
    <property type="match status" value="1"/>
</dbReference>
<dbReference type="PROSITE" id="PS50157">
    <property type="entry name" value="ZINC_FINGER_C2H2_2"/>
    <property type="match status" value="1"/>
</dbReference>
<dbReference type="InterPro" id="IPR013087">
    <property type="entry name" value="Znf_C2H2_type"/>
</dbReference>
<feature type="coiled-coil region" evidence="11">
    <location>
        <begin position="55"/>
        <end position="82"/>
    </location>
</feature>
<dbReference type="Gene3D" id="1.25.40.470">
    <property type="match status" value="1"/>
</dbReference>
<protein>
    <recommendedName>
        <fullName evidence="13">C2H2-type domain-containing protein</fullName>
    </recommendedName>
</protein>
<dbReference type="InterPro" id="IPR056168">
    <property type="entry name" value="TPR_IF140/IFT172/WDR19"/>
</dbReference>
<keyword evidence="7" id="KW-0969">Cilium</keyword>
<dbReference type="PANTHER" id="PTHR14920">
    <property type="entry name" value="OSMOTIC AVOIDANCE ABNORMAL PROTEIN 1/WD REPEAT MEMBRANE PROTEIN"/>
    <property type="match status" value="1"/>
</dbReference>
<evidence type="ECO:0000259" key="13">
    <source>
        <dbReference type="PROSITE" id="PS50157"/>
    </source>
</evidence>
<dbReference type="SUPFAM" id="SSF48452">
    <property type="entry name" value="TPR-like"/>
    <property type="match status" value="1"/>
</dbReference>
<keyword evidence="15" id="KW-1185">Reference proteome</keyword>
<dbReference type="GO" id="GO:0035721">
    <property type="term" value="P:intraciliary retrograde transport"/>
    <property type="evidence" value="ECO:0007669"/>
    <property type="project" value="InterPro"/>
</dbReference>
<evidence type="ECO:0000256" key="12">
    <source>
        <dbReference type="SAM" id="MobiDB-lite"/>
    </source>
</evidence>
<evidence type="ECO:0000256" key="7">
    <source>
        <dbReference type="ARBA" id="ARBA00023069"/>
    </source>
</evidence>
<dbReference type="SUPFAM" id="SSF50978">
    <property type="entry name" value="WD40 repeat-like"/>
    <property type="match status" value="2"/>
</dbReference>
<dbReference type="Proteomes" id="UP000614601">
    <property type="component" value="Unassembled WGS sequence"/>
</dbReference>
<dbReference type="InterPro" id="IPR001680">
    <property type="entry name" value="WD40_rpt"/>
</dbReference>
<sequence length="1697" mass="192427">MKRVSSAPANDKLAKKSKKNKVDTDFLQNALNGSFQDVLEGLNYTLLQASTSKTAADVERRFDKFTDDCDALQKTLDSLEKENSKMFSVVDELLESGDLKTTSRLPEYEYCNFCNIPWKNKRFFYAHMLERHSLNNCTYLACTICHSKHEDLDTFDAHITSHGNDAECGVCGKKDDDLTKHLKDDHGYDALCSLKLTCDFCPYRTNSSTSLQVHCYLCSNNPKNSNYTPTEEGRVCNICQQVFQTNLQMLRHKEGQHVEGRGSDWKRFSCEECGQGFFSVRSLGGHKRKHAKKKGALEGIYVPKTANIGVGMVTKLKKKVEARSRLAESTTRKTVHRSVEPNCSSAMSSSIVEDMPDLETDKSLIGNGSVVFDWAPGSNYLAIGGNNGVICLYDRYGERTEEVRGGNKIDLLRWDDNGELLAIGSGQSSAVQLYELNTRQIITLDISMGTKSLPTFMQWSKKSQILVVGTNQGSILIYNHYSSKKLPLMGKHQRAIITGDFHDDIFALGSDDLSISINSLEGETLSTISCTAEPTNMLLSKFRRSAAEKDKSELFLSYVVGHRTLSIVTANNTVNPISLQFQEKYGQIVETSWLKDGMIMIAFELGFLVVLSAHDWNDVNHELFSIQEFTNTITCIHANFECDKIFTGSDNGQVKVRSVSDCNRLHEILDGNGDGKSVSRVACSTDGSLVAVATETPAVIVYLTKIPLVYATYRNRVALLSSLTEVSIYEDSTSTNPYAFNAKLEPSVLAIGYRHIAVVFNNRVWYYEYKGNNVSFLIEEEYITTVKKVKINKEYVMVVMDQSVQIHLIIKNEDNTNSKKFPEDTKDNERVLHADLMDKFFVFATDKNRLRYFSLSDWGYSADYRHSRRITSVYGEPNGIRTVFFDDNYDAYLYHPSDDEAYPFHDSQTNYRFKSCFWESFTVDKDSLVLTDHNNIYAFVVSRNSHGEQSLAMLGTTKIPPENIPLSLCKGIVTCYTANEKLNTLLLNTHKSDVGTDGKNKEELFELLAHSISLKRWRNAWRLCDKMNDNKAWNTLGEAAVRDLNMELAIRVYRRMAKPSMVMALEAVKDVEEENLLSGHVMTLLGEFDKADELFCLSTEPWRALEMRRNILDWDRALQLANEVAKDQLPFVSLEYATQLDFMGQYSDALQYYEDAYIENEDSELLREHNMSSLSGQARMLTKLGEVQRGLQIATQLPDRQIKRECGMILEQMKLFSDAATIFEHGQYYDRAAVAYIKSKNWMKILTIEDHIKSPKVLTQYGKLLLADKRYEHALRIFEKARSHDNVVMILLRHMNKVDEAVKIARECRSLDGLKLIAKFFTDVGNDESAIEFLVLSQCFQEAYNLALTTKKMEVYSNMVESHGSTSQFLQLADYYDAINMHAEAGRFFGLAKEYETALNHLIKAGEDEGAIMDAVDFTAQSNNSILVDRLVHHLMGDTENVPKDPKFLFHLYTKLGMHAKAAQIALIIAKDQQNRGSYKSAHKLLFAMRQQLKDQKIYVPMELEDWLLILHSYILAKRHVTLGNHLNAARLLIRVSENVSRFSQHAVQILTSTVITCAKANLRKTAYELALKLIKPGYREKLDKKYKKNIETIVRKADNVEDPPEIMTSCPHCGHSVREFDLLCDGCKNTIPYCLVTGKHIIDSDFSLCSSCKMPGFCSELQKLERSQEACLMCQSSVGSPVPINVKLYLNVEEKK</sequence>
<evidence type="ECO:0000313" key="15">
    <source>
        <dbReference type="Proteomes" id="UP000614601"/>
    </source>
</evidence>
<reference evidence="14" key="1">
    <citation type="submission" date="2020-09" db="EMBL/GenBank/DDBJ databases">
        <authorList>
            <person name="Kikuchi T."/>
        </authorList>
    </citation>
    <scope>NUCLEOTIDE SEQUENCE</scope>
    <source>
        <strain evidence="14">SH1</strain>
    </source>
</reference>
<dbReference type="SMART" id="SM00320">
    <property type="entry name" value="WD40"/>
    <property type="match status" value="5"/>
</dbReference>
<dbReference type="PANTHER" id="PTHR14920:SF0">
    <property type="entry name" value="WD REPEAT DOMAIN 19"/>
    <property type="match status" value="1"/>
</dbReference>
<keyword evidence="11" id="KW-0175">Coiled coil</keyword>
<dbReference type="InterPro" id="IPR011990">
    <property type="entry name" value="TPR-like_helical_dom_sf"/>
</dbReference>
<dbReference type="GO" id="GO:0008270">
    <property type="term" value="F:zinc ion binding"/>
    <property type="evidence" value="ECO:0007669"/>
    <property type="project" value="UniProtKB-KW"/>
</dbReference>
<dbReference type="InterPro" id="IPR039468">
    <property type="entry name" value="WDR19_WD40_rpt"/>
</dbReference>
<dbReference type="Pfam" id="PF15911">
    <property type="entry name" value="Beta-prop_WDR19_2nd"/>
    <property type="match status" value="1"/>
</dbReference>
<dbReference type="InterPro" id="IPR036322">
    <property type="entry name" value="WD40_repeat_dom_sf"/>
</dbReference>
<dbReference type="Pfam" id="PF24762">
    <property type="entry name" value="TPR_IF140-IFT172"/>
    <property type="match status" value="1"/>
</dbReference>
<dbReference type="InterPro" id="IPR040379">
    <property type="entry name" value="WDR19/dyf-2"/>
</dbReference>
<dbReference type="GO" id="GO:0008104">
    <property type="term" value="P:intracellular protein localization"/>
    <property type="evidence" value="ECO:0007669"/>
    <property type="project" value="UniProtKB-ARBA"/>
</dbReference>
<dbReference type="InterPro" id="IPR015943">
    <property type="entry name" value="WD40/YVTN_repeat-like_dom_sf"/>
</dbReference>
<evidence type="ECO:0000256" key="6">
    <source>
        <dbReference type="ARBA" id="ARBA00022803"/>
    </source>
</evidence>
<evidence type="ECO:0000256" key="10">
    <source>
        <dbReference type="PROSITE-ProRule" id="PRU00042"/>
    </source>
</evidence>
<organism evidence="14 15">
    <name type="scientific">Bursaphelenchus okinawaensis</name>
    <dbReference type="NCBI Taxonomy" id="465554"/>
    <lineage>
        <taxon>Eukaryota</taxon>
        <taxon>Metazoa</taxon>
        <taxon>Ecdysozoa</taxon>
        <taxon>Nematoda</taxon>
        <taxon>Chromadorea</taxon>
        <taxon>Rhabditida</taxon>
        <taxon>Tylenchina</taxon>
        <taxon>Tylenchomorpha</taxon>
        <taxon>Aphelenchoidea</taxon>
        <taxon>Aphelenchoididae</taxon>
        <taxon>Bursaphelenchus</taxon>
    </lineage>
</organism>
<keyword evidence="6" id="KW-0802">TPR repeat</keyword>
<dbReference type="Gene3D" id="2.130.10.10">
    <property type="entry name" value="YVTN repeat-like/Quinoprotein amine dehydrogenase"/>
    <property type="match status" value="2"/>
</dbReference>
<keyword evidence="3" id="KW-0853">WD repeat</keyword>
<dbReference type="FunFam" id="1.25.40.470:FF:000009">
    <property type="entry name" value="WD repeat-containing protein 19 isoform X1"/>
    <property type="match status" value="1"/>
</dbReference>
<evidence type="ECO:0000256" key="4">
    <source>
        <dbReference type="ARBA" id="ARBA00022737"/>
    </source>
</evidence>
<dbReference type="SMART" id="SM00355">
    <property type="entry name" value="ZnF_C2H2"/>
    <property type="match status" value="6"/>
</dbReference>
<feature type="domain" description="C2H2-type" evidence="13">
    <location>
        <begin position="268"/>
        <end position="295"/>
    </location>
</feature>
<dbReference type="Pfam" id="PF23387">
    <property type="entry name" value="TPR_IFT80_172"/>
    <property type="match status" value="1"/>
</dbReference>
<name>A0A811KK95_9BILA</name>
<evidence type="ECO:0000256" key="5">
    <source>
        <dbReference type="ARBA" id="ARBA00022794"/>
    </source>
</evidence>
<dbReference type="InterPro" id="IPR056157">
    <property type="entry name" value="TPR_IFT80_172_dom"/>
</dbReference>
<evidence type="ECO:0000256" key="11">
    <source>
        <dbReference type="SAM" id="Coils"/>
    </source>
</evidence>
<keyword evidence="10" id="KW-0479">Metal-binding</keyword>
<dbReference type="Pfam" id="PF23389">
    <property type="entry name" value="Beta-prop_WDR19_1st"/>
    <property type="match status" value="1"/>
</dbReference>
<keyword evidence="9" id="KW-0966">Cell projection</keyword>
<dbReference type="Proteomes" id="UP000783686">
    <property type="component" value="Unassembled WGS sequence"/>
</dbReference>
<dbReference type="EMBL" id="CAJFCW020000003">
    <property type="protein sequence ID" value="CAG9104249.1"/>
    <property type="molecule type" value="Genomic_DNA"/>
</dbReference>
<dbReference type="GO" id="GO:0060271">
    <property type="term" value="P:cilium assembly"/>
    <property type="evidence" value="ECO:0007669"/>
    <property type="project" value="TreeGrafter"/>
</dbReference>
<evidence type="ECO:0000256" key="9">
    <source>
        <dbReference type="ARBA" id="ARBA00023273"/>
    </source>
</evidence>
<dbReference type="InterPro" id="IPR036236">
    <property type="entry name" value="Znf_C2H2_sf"/>
</dbReference>
<dbReference type="InterPro" id="IPR057855">
    <property type="entry name" value="Beta-prop_WDR19_1st"/>
</dbReference>
<dbReference type="GO" id="GO:0030991">
    <property type="term" value="C:intraciliary transport particle A"/>
    <property type="evidence" value="ECO:0007669"/>
    <property type="project" value="TreeGrafter"/>
</dbReference>
<keyword evidence="5" id="KW-0970">Cilium biogenesis/degradation</keyword>
<keyword evidence="2" id="KW-0963">Cytoplasm</keyword>
<evidence type="ECO:0000256" key="3">
    <source>
        <dbReference type="ARBA" id="ARBA00022574"/>
    </source>
</evidence>
<dbReference type="SUPFAM" id="SSF57667">
    <property type="entry name" value="beta-beta-alpha zinc fingers"/>
    <property type="match status" value="1"/>
</dbReference>
<evidence type="ECO:0000256" key="2">
    <source>
        <dbReference type="ARBA" id="ARBA00022490"/>
    </source>
</evidence>
<dbReference type="OrthoDB" id="10250638at2759"/>
<gene>
    <name evidence="14" type="ORF">BOKJ2_LOCUS6136</name>
</gene>
<dbReference type="Gene3D" id="3.30.160.60">
    <property type="entry name" value="Classic Zinc Finger"/>
    <property type="match status" value="1"/>
</dbReference>
<feature type="region of interest" description="Disordered" evidence="12">
    <location>
        <begin position="1"/>
        <end position="20"/>
    </location>
</feature>
<dbReference type="GO" id="GO:0005929">
    <property type="term" value="C:cilium"/>
    <property type="evidence" value="ECO:0007669"/>
    <property type="project" value="TreeGrafter"/>
</dbReference>
<keyword evidence="4" id="KW-0677">Repeat</keyword>
<comment type="subcellular location">
    <subcellularLocation>
        <location evidence="1">Cytoplasm</location>
        <location evidence="1">Cytoskeleton</location>
        <location evidence="1">Cilium basal body</location>
    </subcellularLocation>
</comment>
<dbReference type="InterPro" id="IPR056170">
    <property type="entry name" value="Znf_IFT121-like"/>
</dbReference>
<evidence type="ECO:0000313" key="14">
    <source>
        <dbReference type="EMBL" id="CAD5215524.1"/>
    </source>
</evidence>
<dbReference type="PROSITE" id="PS00028">
    <property type="entry name" value="ZINC_FINGER_C2H2_1"/>
    <property type="match status" value="1"/>
</dbReference>
<evidence type="ECO:0000256" key="1">
    <source>
        <dbReference type="ARBA" id="ARBA00004120"/>
    </source>
</evidence>
<evidence type="ECO:0000256" key="8">
    <source>
        <dbReference type="ARBA" id="ARBA00023212"/>
    </source>
</evidence>
<keyword evidence="8" id="KW-0206">Cytoskeleton</keyword>
<keyword evidence="10" id="KW-0863">Zinc-finger</keyword>
<dbReference type="EMBL" id="CAJFDH010000003">
    <property type="protein sequence ID" value="CAD5215524.1"/>
    <property type="molecule type" value="Genomic_DNA"/>
</dbReference>
<accession>A0A811KK95</accession>
<comment type="caution">
    <text evidence="14">The sequence shown here is derived from an EMBL/GenBank/DDBJ whole genome shotgun (WGS) entry which is preliminary data.</text>
</comment>